<dbReference type="AlphaFoldDB" id="A0A923LM72"/>
<dbReference type="Gene3D" id="3.40.50.300">
    <property type="entry name" value="P-loop containing nucleotide triphosphate hydrolases"/>
    <property type="match status" value="1"/>
</dbReference>
<dbReference type="InterPro" id="IPR020591">
    <property type="entry name" value="Chromosome_initiator_DnaA-like"/>
</dbReference>
<dbReference type="InterPro" id="IPR027417">
    <property type="entry name" value="P-loop_NTPase"/>
</dbReference>
<dbReference type="Pfam" id="PF00308">
    <property type="entry name" value="Bac_DnaA"/>
    <property type="match status" value="1"/>
</dbReference>
<dbReference type="GO" id="GO:0006260">
    <property type="term" value="P:DNA replication"/>
    <property type="evidence" value="ECO:0007669"/>
    <property type="project" value="TreeGrafter"/>
</dbReference>
<dbReference type="RefSeq" id="WP_186877135.1">
    <property type="nucleotide sequence ID" value="NZ_JACOPF010000005.1"/>
</dbReference>
<comment type="caution">
    <text evidence="3">The sequence shown here is derived from an EMBL/GenBank/DDBJ whole genome shotgun (WGS) entry which is preliminary data.</text>
</comment>
<dbReference type="Proteomes" id="UP000652477">
    <property type="component" value="Unassembled WGS sequence"/>
</dbReference>
<dbReference type="PRINTS" id="PR00051">
    <property type="entry name" value="DNAA"/>
</dbReference>
<dbReference type="EMBL" id="JACOPF010000005">
    <property type="protein sequence ID" value="MBC5690486.1"/>
    <property type="molecule type" value="Genomic_DNA"/>
</dbReference>
<evidence type="ECO:0000313" key="4">
    <source>
        <dbReference type="Proteomes" id="UP000652477"/>
    </source>
</evidence>
<dbReference type="InterPro" id="IPR003593">
    <property type="entry name" value="AAA+_ATPase"/>
</dbReference>
<dbReference type="PANTHER" id="PTHR30050">
    <property type="entry name" value="CHROMOSOMAL REPLICATION INITIATOR PROTEIN DNAA"/>
    <property type="match status" value="1"/>
</dbReference>
<dbReference type="CDD" id="cd00009">
    <property type="entry name" value="AAA"/>
    <property type="match status" value="1"/>
</dbReference>
<comment type="similarity">
    <text evidence="1">Belongs to the DnaA family.</text>
</comment>
<accession>A0A923LM72</accession>
<evidence type="ECO:0000256" key="1">
    <source>
        <dbReference type="RuleBase" id="RU004227"/>
    </source>
</evidence>
<feature type="domain" description="AAA+ ATPase" evidence="2">
    <location>
        <begin position="182"/>
        <end position="307"/>
    </location>
</feature>
<sequence>MGLKNSQYQAIMRDYEQKQFRSHDILTKHYQTVYEKLPEFKELDESVSSLSVQYGKKLLNGVEKDIQSLKEELDILRSSKEHLLVSAGFPKDYLEPVYECPDCQDTGYINGQKCHCFKKAVTDLLYEQSNLKEILKEENFDTFQLDFYSDNFFDPKTGRSSKNIIKDALKVCRHFTDTFGTEFHNLFLYGDVGVGKTFLSNCIAKELMDREYSVLYFSAPKFFNILAQNTFDKNDIDAHNMFEYIFSCDLLIIDDLGTEYTNSFIASQLFTCINERLINKKSTIISTNLSLEALADLYTERAFSRITSSYTLLKLVGDDIRIKKKLKNREEHSC</sequence>
<keyword evidence="1" id="KW-0235">DNA replication</keyword>
<keyword evidence="3" id="KW-0547">Nucleotide-binding</keyword>
<dbReference type="InterPro" id="IPR013317">
    <property type="entry name" value="DnaA_dom"/>
</dbReference>
<dbReference type="SMART" id="SM00382">
    <property type="entry name" value="AAA"/>
    <property type="match status" value="1"/>
</dbReference>
<dbReference type="SUPFAM" id="SSF52540">
    <property type="entry name" value="P-loop containing nucleoside triphosphate hydrolases"/>
    <property type="match status" value="1"/>
</dbReference>
<gene>
    <name evidence="3" type="ORF">H8S37_16360</name>
</gene>
<protein>
    <submittedName>
        <fullName evidence="3">ATP-binding protein</fullName>
    </submittedName>
</protein>
<reference evidence="3" key="1">
    <citation type="submission" date="2020-08" db="EMBL/GenBank/DDBJ databases">
        <title>Genome public.</title>
        <authorList>
            <person name="Liu C."/>
            <person name="Sun Q."/>
        </authorList>
    </citation>
    <scope>NUCLEOTIDE SEQUENCE</scope>
    <source>
        <strain evidence="3">NSJ-55</strain>
    </source>
</reference>
<proteinExistence type="inferred from homology"/>
<keyword evidence="4" id="KW-1185">Reference proteome</keyword>
<dbReference type="NCBIfam" id="NF005304">
    <property type="entry name" value="PRK06835.1"/>
    <property type="match status" value="1"/>
</dbReference>
<evidence type="ECO:0000259" key="2">
    <source>
        <dbReference type="SMART" id="SM00382"/>
    </source>
</evidence>
<organism evidence="3 4">
    <name type="scientific">Mediterraneibacter hominis</name>
    <dbReference type="NCBI Taxonomy" id="2763054"/>
    <lineage>
        <taxon>Bacteria</taxon>
        <taxon>Bacillati</taxon>
        <taxon>Bacillota</taxon>
        <taxon>Clostridia</taxon>
        <taxon>Lachnospirales</taxon>
        <taxon>Lachnospiraceae</taxon>
        <taxon>Mediterraneibacter</taxon>
    </lineage>
</organism>
<dbReference type="GO" id="GO:0005524">
    <property type="term" value="F:ATP binding"/>
    <property type="evidence" value="ECO:0007669"/>
    <property type="project" value="UniProtKB-KW"/>
</dbReference>
<dbReference type="PANTHER" id="PTHR30050:SF4">
    <property type="entry name" value="ATP-BINDING PROTEIN RV3427C IN INSERTION SEQUENCE-RELATED"/>
    <property type="match status" value="1"/>
</dbReference>
<evidence type="ECO:0000313" key="3">
    <source>
        <dbReference type="EMBL" id="MBC5690486.1"/>
    </source>
</evidence>
<keyword evidence="3" id="KW-0067">ATP-binding</keyword>
<name>A0A923LM72_9FIRM</name>